<dbReference type="NCBIfam" id="NF008517">
    <property type="entry name" value="PRK11440.1"/>
    <property type="match status" value="1"/>
</dbReference>
<dbReference type="PANTHER" id="PTHR43540:SF7">
    <property type="entry name" value="ISOCHORISMATASE FAMILY PROTEIN YECD"/>
    <property type="match status" value="1"/>
</dbReference>
<dbReference type="EMBL" id="AUNC01000067">
    <property type="protein sequence ID" value="KEO51017.1"/>
    <property type="molecule type" value="Genomic_DNA"/>
</dbReference>
<keyword evidence="4" id="KW-1185">Reference proteome</keyword>
<organism evidence="3 4">
    <name type="scientific">Thalassospira permensis NBRC 106175</name>
    <dbReference type="NCBI Taxonomy" id="1353532"/>
    <lineage>
        <taxon>Bacteria</taxon>
        <taxon>Pseudomonadati</taxon>
        <taxon>Pseudomonadota</taxon>
        <taxon>Alphaproteobacteria</taxon>
        <taxon>Rhodospirillales</taxon>
        <taxon>Thalassospiraceae</taxon>
        <taxon>Thalassospira</taxon>
    </lineage>
</organism>
<dbReference type="InterPro" id="IPR000868">
    <property type="entry name" value="Isochorismatase-like_dom"/>
</dbReference>
<dbReference type="CDD" id="cd00431">
    <property type="entry name" value="cysteine_hydrolases"/>
    <property type="match status" value="1"/>
</dbReference>
<dbReference type="InterPro" id="IPR036380">
    <property type="entry name" value="Isochorismatase-like_sf"/>
</dbReference>
<dbReference type="Proteomes" id="UP000027463">
    <property type="component" value="Unassembled WGS sequence"/>
</dbReference>
<protein>
    <submittedName>
        <fullName evidence="3">Hydrolase</fullName>
    </submittedName>
</protein>
<evidence type="ECO:0000259" key="2">
    <source>
        <dbReference type="Pfam" id="PF00857"/>
    </source>
</evidence>
<dbReference type="Gene3D" id="3.40.50.850">
    <property type="entry name" value="Isochorismatase-like"/>
    <property type="match status" value="1"/>
</dbReference>
<evidence type="ECO:0000313" key="3">
    <source>
        <dbReference type="EMBL" id="KEO51017.1"/>
    </source>
</evidence>
<feature type="domain" description="Isochorismatase-like" evidence="2">
    <location>
        <begin position="13"/>
        <end position="184"/>
    </location>
</feature>
<dbReference type="GO" id="GO:0016787">
    <property type="term" value="F:hydrolase activity"/>
    <property type="evidence" value="ECO:0007669"/>
    <property type="project" value="UniProtKB-KW"/>
</dbReference>
<dbReference type="SUPFAM" id="SSF52499">
    <property type="entry name" value="Isochorismatase-like hydrolases"/>
    <property type="match status" value="1"/>
</dbReference>
<dbReference type="Pfam" id="PF00857">
    <property type="entry name" value="Isochorismatase"/>
    <property type="match status" value="1"/>
</dbReference>
<gene>
    <name evidence="3" type="ORF">SMB34_08920</name>
</gene>
<dbReference type="InterPro" id="IPR050272">
    <property type="entry name" value="Isochorismatase-like_hydrls"/>
</dbReference>
<dbReference type="RefSeq" id="WP_037992328.1">
    <property type="nucleotide sequence ID" value="NZ_AUNC01000067.1"/>
</dbReference>
<evidence type="ECO:0000313" key="4">
    <source>
        <dbReference type="Proteomes" id="UP000027463"/>
    </source>
</evidence>
<name>A0ABR4TID7_9PROT</name>
<accession>A0ABR4TID7</accession>
<reference evidence="3 4" key="1">
    <citation type="submission" date="2013-07" db="EMBL/GenBank/DDBJ databases">
        <title>Thalassospira permensis NBRC 106175 Genome Sequencing.</title>
        <authorList>
            <person name="Lai Q."/>
            <person name="Shao Z."/>
        </authorList>
    </citation>
    <scope>NUCLEOTIDE SEQUENCE [LARGE SCALE GENOMIC DNA]</scope>
    <source>
        <strain evidence="3 4">NBRC 106175</strain>
    </source>
</reference>
<proteinExistence type="predicted"/>
<comment type="caution">
    <text evidence="3">The sequence shown here is derived from an EMBL/GenBank/DDBJ whole genome shotgun (WGS) entry which is preliminary data.</text>
</comment>
<dbReference type="PANTHER" id="PTHR43540">
    <property type="entry name" value="PEROXYUREIDOACRYLATE/UREIDOACRYLATE AMIDOHYDROLASE-RELATED"/>
    <property type="match status" value="1"/>
</dbReference>
<evidence type="ECO:0000256" key="1">
    <source>
        <dbReference type="ARBA" id="ARBA00022801"/>
    </source>
</evidence>
<keyword evidence="1 3" id="KW-0378">Hydrolase</keyword>
<sequence length="193" mass="21255">MSKDQILLDPARTALVMIDLQNGILAQPLHPRSGDAVLENARNLIAKFRSANAPIVLVRVYWSSDMADAPQQMVDLPSVPQECPPEDWGTLADGLQQPGDIAITKHQWGAFYGTDLDLQLRRRGIDTIILGGVVTNFGVESTARCAWEHGYNVVIAEDTTATKSAEMQQFSITEILPRIARIRQSTELTFAAQ</sequence>